<protein>
    <submittedName>
        <fullName evidence="1">Uncharacterized protein</fullName>
    </submittedName>
</protein>
<sequence>MTDEEYNRDVKPLLDIIKKQSEVLAEQRKRTLEEVDKMIRERCPEADGTDQACLSKE</sequence>
<gene>
    <name evidence="1" type="ORF">TM448B04953_0010</name>
</gene>
<evidence type="ECO:0000313" key="1">
    <source>
        <dbReference type="EMBL" id="QJI03748.1"/>
    </source>
</evidence>
<accession>A0A6M3Y3B6</accession>
<name>A0A6M3Y3B6_9ZZZZ</name>
<dbReference type="EMBL" id="MT145115">
    <property type="protein sequence ID" value="QJI03748.1"/>
    <property type="molecule type" value="Genomic_DNA"/>
</dbReference>
<dbReference type="AlphaFoldDB" id="A0A6M3Y3B6"/>
<reference evidence="1" key="1">
    <citation type="submission" date="2020-03" db="EMBL/GenBank/DDBJ databases">
        <title>The deep terrestrial virosphere.</title>
        <authorList>
            <person name="Holmfeldt K."/>
            <person name="Nilsson E."/>
            <person name="Simone D."/>
            <person name="Lopez-Fernandez M."/>
            <person name="Wu X."/>
            <person name="de Brujin I."/>
            <person name="Lundin D."/>
            <person name="Andersson A."/>
            <person name="Bertilsson S."/>
            <person name="Dopson M."/>
        </authorList>
    </citation>
    <scope>NUCLEOTIDE SEQUENCE</scope>
    <source>
        <strain evidence="1">TM448B04953</strain>
    </source>
</reference>
<proteinExistence type="predicted"/>
<organism evidence="1">
    <name type="scientific">viral metagenome</name>
    <dbReference type="NCBI Taxonomy" id="1070528"/>
    <lineage>
        <taxon>unclassified sequences</taxon>
        <taxon>metagenomes</taxon>
        <taxon>organismal metagenomes</taxon>
    </lineage>
</organism>